<dbReference type="OrthoDB" id="10262857at2759"/>
<dbReference type="InterPro" id="IPR007194">
    <property type="entry name" value="TRAPP_component"/>
</dbReference>
<organism evidence="9 10">
    <name type="scientific">Streblomastix strix</name>
    <dbReference type="NCBI Taxonomy" id="222440"/>
    <lineage>
        <taxon>Eukaryota</taxon>
        <taxon>Metamonada</taxon>
        <taxon>Preaxostyla</taxon>
        <taxon>Oxymonadida</taxon>
        <taxon>Streblomastigidae</taxon>
        <taxon>Streblomastix</taxon>
    </lineage>
</organism>
<evidence type="ECO:0000256" key="6">
    <source>
        <dbReference type="ARBA" id="ARBA00022892"/>
    </source>
</evidence>
<reference evidence="9 10" key="1">
    <citation type="submission" date="2019-03" db="EMBL/GenBank/DDBJ databases">
        <title>Single cell metagenomics reveals metabolic interactions within the superorganism composed of flagellate Streblomastix strix and complex community of Bacteroidetes bacteria on its surface.</title>
        <authorList>
            <person name="Treitli S.C."/>
            <person name="Kolisko M."/>
            <person name="Husnik F."/>
            <person name="Keeling P."/>
            <person name="Hampl V."/>
        </authorList>
    </citation>
    <scope>NUCLEOTIDE SEQUENCE [LARGE SCALE GENOMIC DNA]</scope>
    <source>
        <strain evidence="9">ST1C</strain>
    </source>
</reference>
<name>A0A5J4UY30_9EUKA</name>
<dbReference type="Proteomes" id="UP000324800">
    <property type="component" value="Unassembled WGS sequence"/>
</dbReference>
<comment type="subcellular location">
    <subcellularLocation>
        <location evidence="2">Endoplasmic reticulum</location>
    </subcellularLocation>
    <subcellularLocation>
        <location evidence="1 8">Golgi apparatus</location>
        <location evidence="1 8">cis-Golgi network</location>
    </subcellularLocation>
</comment>
<dbReference type="GO" id="GO:0048193">
    <property type="term" value="P:Golgi vesicle transport"/>
    <property type="evidence" value="ECO:0007669"/>
    <property type="project" value="InterPro"/>
</dbReference>
<dbReference type="Gene3D" id="3.30.1380.20">
    <property type="entry name" value="Trafficking protein particle complex subunit 3"/>
    <property type="match status" value="1"/>
</dbReference>
<evidence type="ECO:0000256" key="2">
    <source>
        <dbReference type="ARBA" id="ARBA00004240"/>
    </source>
</evidence>
<accession>A0A5J4UY30</accession>
<dbReference type="Pfam" id="PF04051">
    <property type="entry name" value="TRAPP"/>
    <property type="match status" value="1"/>
</dbReference>
<evidence type="ECO:0000313" key="9">
    <source>
        <dbReference type="EMBL" id="KAA6374791.1"/>
    </source>
</evidence>
<dbReference type="PANTHER" id="PTHR13048">
    <property type="entry name" value="TRAFFICKING PROTEIN PARTICLE COMPLEX SUBUNIT 3"/>
    <property type="match status" value="1"/>
</dbReference>
<evidence type="ECO:0000256" key="5">
    <source>
        <dbReference type="ARBA" id="ARBA00022824"/>
    </source>
</evidence>
<comment type="similarity">
    <text evidence="3 8">Belongs to the TRAPP small subunits family. BET3 subfamily.</text>
</comment>
<dbReference type="PIRSF" id="PIRSF018293">
    <property type="entry name" value="TRAPP_I_complex_Bet3"/>
    <property type="match status" value="1"/>
</dbReference>
<proteinExistence type="inferred from homology"/>
<gene>
    <name evidence="9" type="ORF">EZS28_029682</name>
</gene>
<dbReference type="AlphaFoldDB" id="A0A5J4UY30"/>
<dbReference type="EMBL" id="SNRW01011716">
    <property type="protein sequence ID" value="KAA6374791.1"/>
    <property type="molecule type" value="Genomic_DNA"/>
</dbReference>
<dbReference type="GO" id="GO:0030008">
    <property type="term" value="C:TRAPP complex"/>
    <property type="evidence" value="ECO:0007669"/>
    <property type="project" value="InterPro"/>
</dbReference>
<keyword evidence="5" id="KW-0256">Endoplasmic reticulum</keyword>
<evidence type="ECO:0000256" key="8">
    <source>
        <dbReference type="PIRNR" id="PIRNR018293"/>
    </source>
</evidence>
<dbReference type="GO" id="GO:0005794">
    <property type="term" value="C:Golgi apparatus"/>
    <property type="evidence" value="ECO:0007669"/>
    <property type="project" value="UniProtKB-SubCell"/>
</dbReference>
<evidence type="ECO:0000313" key="10">
    <source>
        <dbReference type="Proteomes" id="UP000324800"/>
    </source>
</evidence>
<keyword evidence="4 8" id="KW-0813">Transport</keyword>
<sequence length="175" mass="19809">MDLPKVSADLFRLTYGCLVEQLVKDYGGSEGSSTVNAILARMGKFMGRRAADEIFARTSIKRCTNFNETIDALTKIGFKQLLNITAQSKKASEENVYFISFQKNPITEYVELPDNLRDLDYLVIVCGFIRGVLETVRVRADCTLTKDMLKGADTNEIRIALTQMEEERLAEEYDQ</sequence>
<keyword evidence="6 8" id="KW-0931">ER-Golgi transport</keyword>
<comment type="subunit">
    <text evidence="8">Homodimer.</text>
</comment>
<dbReference type="InterPro" id="IPR024096">
    <property type="entry name" value="NO_sig/Golgi_transp_ligand-bd"/>
</dbReference>
<evidence type="ECO:0000256" key="1">
    <source>
        <dbReference type="ARBA" id="ARBA00004222"/>
    </source>
</evidence>
<comment type="function">
    <text evidence="8">May play a role in vesicular transport from endoplasmic reticulum to Golgi.</text>
</comment>
<dbReference type="InterPro" id="IPR016721">
    <property type="entry name" value="Bet3"/>
</dbReference>
<evidence type="ECO:0000256" key="3">
    <source>
        <dbReference type="ARBA" id="ARBA00006218"/>
    </source>
</evidence>
<dbReference type="CDD" id="cd14942">
    <property type="entry name" value="TRAPPC3_bet3"/>
    <property type="match status" value="1"/>
</dbReference>
<evidence type="ECO:0000256" key="7">
    <source>
        <dbReference type="ARBA" id="ARBA00023034"/>
    </source>
</evidence>
<dbReference type="GO" id="GO:0005783">
    <property type="term" value="C:endoplasmic reticulum"/>
    <property type="evidence" value="ECO:0007669"/>
    <property type="project" value="UniProtKB-SubCell"/>
</dbReference>
<keyword evidence="7 8" id="KW-0333">Golgi apparatus</keyword>
<evidence type="ECO:0000256" key="4">
    <source>
        <dbReference type="ARBA" id="ARBA00022448"/>
    </source>
</evidence>
<comment type="caution">
    <text evidence="9">The sequence shown here is derived from an EMBL/GenBank/DDBJ whole genome shotgun (WGS) entry which is preliminary data.</text>
</comment>
<dbReference type="SUPFAM" id="SSF111126">
    <property type="entry name" value="Ligand-binding domain in the NO signalling and Golgi transport"/>
    <property type="match status" value="1"/>
</dbReference>
<protein>
    <recommendedName>
        <fullName evidence="8">Trafficking protein particle complex subunit</fullName>
    </recommendedName>
</protein>